<keyword evidence="3" id="KW-0804">Transcription</keyword>
<accession>A0ABQ4QXY7</accession>
<dbReference type="PROSITE" id="PS50110">
    <property type="entry name" value="RESPONSE_REGULATORY"/>
    <property type="match status" value="1"/>
</dbReference>
<dbReference type="EMBL" id="BPQH01000006">
    <property type="protein sequence ID" value="GJD49506.1"/>
    <property type="molecule type" value="Genomic_DNA"/>
</dbReference>
<dbReference type="CDD" id="cd00156">
    <property type="entry name" value="REC"/>
    <property type="match status" value="1"/>
</dbReference>
<evidence type="ECO:0000256" key="3">
    <source>
        <dbReference type="ARBA" id="ARBA00023163"/>
    </source>
</evidence>
<dbReference type="RefSeq" id="WP_128562517.1">
    <property type="nucleotide sequence ID" value="NZ_BPQH01000006.1"/>
</dbReference>
<protein>
    <submittedName>
        <fullName evidence="6">Regulator of RpoS</fullName>
    </submittedName>
</protein>
<evidence type="ECO:0000256" key="2">
    <source>
        <dbReference type="ARBA" id="ARBA00023015"/>
    </source>
</evidence>
<evidence type="ECO:0000259" key="5">
    <source>
        <dbReference type="PROSITE" id="PS50110"/>
    </source>
</evidence>
<dbReference type="SMART" id="SM00448">
    <property type="entry name" value="REC"/>
    <property type="match status" value="1"/>
</dbReference>
<name>A0ABQ4QXY7_9HYPH</name>
<dbReference type="InterPro" id="IPR011006">
    <property type="entry name" value="CheY-like_superfamily"/>
</dbReference>
<evidence type="ECO:0000256" key="1">
    <source>
        <dbReference type="ARBA" id="ARBA00022553"/>
    </source>
</evidence>
<feature type="domain" description="Response regulatory" evidence="5">
    <location>
        <begin position="10"/>
        <end position="123"/>
    </location>
</feature>
<reference evidence="6" key="2">
    <citation type="submission" date="2021-08" db="EMBL/GenBank/DDBJ databases">
        <authorList>
            <person name="Tani A."/>
            <person name="Ola A."/>
            <person name="Ogura Y."/>
            <person name="Katsura K."/>
            <person name="Hayashi T."/>
        </authorList>
    </citation>
    <scope>NUCLEOTIDE SEQUENCE</scope>
    <source>
        <strain evidence="6">KCTC 52305</strain>
    </source>
</reference>
<dbReference type="PANTHER" id="PTHR44591:SF3">
    <property type="entry name" value="RESPONSE REGULATORY DOMAIN-CONTAINING PROTEIN"/>
    <property type="match status" value="1"/>
</dbReference>
<dbReference type="Pfam" id="PF00072">
    <property type="entry name" value="Response_reg"/>
    <property type="match status" value="1"/>
</dbReference>
<reference evidence="6" key="1">
    <citation type="journal article" date="2021" name="Front. Microbiol.">
        <title>Comprehensive Comparative Genomics and Phenotyping of Methylobacterium Species.</title>
        <authorList>
            <person name="Alessa O."/>
            <person name="Ogura Y."/>
            <person name="Fujitani Y."/>
            <person name="Takami H."/>
            <person name="Hayashi T."/>
            <person name="Sahin N."/>
            <person name="Tani A."/>
        </authorList>
    </citation>
    <scope>NUCLEOTIDE SEQUENCE</scope>
    <source>
        <strain evidence="6">KCTC 52305</strain>
    </source>
</reference>
<comment type="caution">
    <text evidence="6">The sequence shown here is derived from an EMBL/GenBank/DDBJ whole genome shotgun (WGS) entry which is preliminary data.</text>
</comment>
<dbReference type="Gene3D" id="3.40.50.2300">
    <property type="match status" value="1"/>
</dbReference>
<sequence length="131" mass="14676">MPIPEKKTASVLIVEDNYLLLEVLVTLCEQEGLRTHTVSSGEAALTLLRQRGPEIDWLFTDIRLPGLIDGWAVAEAYRLVHPHRPVIYSSTTVNLRRQRVPGSIFVQKPFVIADVVGLARMMARELTVEAT</sequence>
<keyword evidence="2" id="KW-0805">Transcription regulation</keyword>
<evidence type="ECO:0000256" key="4">
    <source>
        <dbReference type="PROSITE-ProRule" id="PRU00169"/>
    </source>
</evidence>
<dbReference type="SUPFAM" id="SSF52172">
    <property type="entry name" value="CheY-like"/>
    <property type="match status" value="1"/>
</dbReference>
<gene>
    <name evidence="6" type="primary">rssB_4</name>
    <name evidence="6" type="ORF">OPKNFCMD_2237</name>
</gene>
<dbReference type="InterPro" id="IPR001789">
    <property type="entry name" value="Sig_transdc_resp-reg_receiver"/>
</dbReference>
<keyword evidence="1 4" id="KW-0597">Phosphoprotein</keyword>
<evidence type="ECO:0000313" key="7">
    <source>
        <dbReference type="Proteomes" id="UP001055167"/>
    </source>
</evidence>
<evidence type="ECO:0000313" key="6">
    <source>
        <dbReference type="EMBL" id="GJD49506.1"/>
    </source>
</evidence>
<organism evidence="6 7">
    <name type="scientific">Methylobacterium crusticola</name>
    <dbReference type="NCBI Taxonomy" id="1697972"/>
    <lineage>
        <taxon>Bacteria</taxon>
        <taxon>Pseudomonadati</taxon>
        <taxon>Pseudomonadota</taxon>
        <taxon>Alphaproteobacteria</taxon>
        <taxon>Hyphomicrobiales</taxon>
        <taxon>Methylobacteriaceae</taxon>
        <taxon>Methylobacterium</taxon>
    </lineage>
</organism>
<dbReference type="PANTHER" id="PTHR44591">
    <property type="entry name" value="STRESS RESPONSE REGULATOR PROTEIN 1"/>
    <property type="match status" value="1"/>
</dbReference>
<proteinExistence type="predicted"/>
<dbReference type="InterPro" id="IPR050595">
    <property type="entry name" value="Bact_response_regulator"/>
</dbReference>
<dbReference type="Proteomes" id="UP001055167">
    <property type="component" value="Unassembled WGS sequence"/>
</dbReference>
<keyword evidence="7" id="KW-1185">Reference proteome</keyword>
<feature type="modified residue" description="4-aspartylphosphate" evidence="4">
    <location>
        <position position="61"/>
    </location>
</feature>